<feature type="compositionally biased region" description="Pro residues" evidence="1">
    <location>
        <begin position="79"/>
        <end position="89"/>
    </location>
</feature>
<evidence type="ECO:0000313" key="2">
    <source>
        <dbReference type="EMBL" id="GCE37418.1"/>
    </source>
</evidence>
<sequence length="213" mass="22512">MRARHIARSARTGTQLEVNCMYGSAEVPQEARHFAVTENEDSMRRTWALAAIVAVSLTFSSCAYDRTDSGDTGGNAPVSPTPTSPPALPGTPVLKMGPTTLGEVMVDEGGMTVYVYDKDEVGSGASSCRDTCLQSWPPVTAVTENPTVQGLKEVVIDTIPAADGTHQLTVNGRPVYRYKDDNEPGDAYGQAVGSVWWTLDSAGNPVTTTAGGE</sequence>
<dbReference type="Proteomes" id="UP000287519">
    <property type="component" value="Unassembled WGS sequence"/>
</dbReference>
<keyword evidence="3" id="KW-1185">Reference proteome</keyword>
<dbReference type="EMBL" id="BHYM01000009">
    <property type="protein sequence ID" value="GCE37418.1"/>
    <property type="molecule type" value="Genomic_DNA"/>
</dbReference>
<dbReference type="AlphaFoldDB" id="A0A402C1F0"/>
<dbReference type="InterPro" id="IPR005297">
    <property type="entry name" value="Lipoprotein_repeat"/>
</dbReference>
<accession>A0A402C1F0</accession>
<keyword evidence="2" id="KW-0449">Lipoprotein</keyword>
<evidence type="ECO:0000313" key="3">
    <source>
        <dbReference type="Proteomes" id="UP000287519"/>
    </source>
</evidence>
<organism evidence="2 3">
    <name type="scientific">Rhodococcus wratislaviensis</name>
    <name type="common">Tsukamurella wratislaviensis</name>
    <dbReference type="NCBI Taxonomy" id="44752"/>
    <lineage>
        <taxon>Bacteria</taxon>
        <taxon>Bacillati</taxon>
        <taxon>Actinomycetota</taxon>
        <taxon>Actinomycetes</taxon>
        <taxon>Mycobacteriales</taxon>
        <taxon>Nocardiaceae</taxon>
        <taxon>Rhodococcus</taxon>
    </lineage>
</organism>
<dbReference type="PANTHER" id="PTHR39335">
    <property type="entry name" value="BLL4220 PROTEIN"/>
    <property type="match status" value="1"/>
</dbReference>
<evidence type="ECO:0000256" key="1">
    <source>
        <dbReference type="SAM" id="MobiDB-lite"/>
    </source>
</evidence>
<reference evidence="2 3" key="1">
    <citation type="submission" date="2018-11" db="EMBL/GenBank/DDBJ databases">
        <title>Microbial catabolism of amino acid.</title>
        <authorList>
            <person name="Hibi M."/>
            <person name="Ogawa J."/>
        </authorList>
    </citation>
    <scope>NUCLEOTIDE SEQUENCE [LARGE SCALE GENOMIC DNA]</scope>
    <source>
        <strain evidence="2 3">C31-06</strain>
    </source>
</reference>
<dbReference type="GO" id="GO:0043448">
    <property type="term" value="P:alkane catabolic process"/>
    <property type="evidence" value="ECO:0007669"/>
    <property type="project" value="TreeGrafter"/>
</dbReference>
<protein>
    <submittedName>
        <fullName evidence="2">Putative adhesion lipoprotein</fullName>
    </submittedName>
</protein>
<dbReference type="PANTHER" id="PTHR39335:SF1">
    <property type="entry name" value="BLL4220 PROTEIN"/>
    <property type="match status" value="1"/>
</dbReference>
<comment type="caution">
    <text evidence="2">The sequence shown here is derived from an EMBL/GenBank/DDBJ whole genome shotgun (WGS) entry which is preliminary data.</text>
</comment>
<proteinExistence type="predicted"/>
<name>A0A402C1F0_RHOWR</name>
<gene>
    <name evidence="2" type="ORF">Rhow_008583</name>
</gene>
<feature type="region of interest" description="Disordered" evidence="1">
    <location>
        <begin position="68"/>
        <end position="92"/>
    </location>
</feature>
<dbReference type="Pfam" id="PF03640">
    <property type="entry name" value="Lipoprotein_15"/>
    <property type="match status" value="2"/>
</dbReference>